<accession>A0A165BN66</accession>
<feature type="signal peptide" evidence="1">
    <location>
        <begin position="1"/>
        <end position="18"/>
    </location>
</feature>
<evidence type="ECO:0000256" key="1">
    <source>
        <dbReference type="SAM" id="SignalP"/>
    </source>
</evidence>
<dbReference type="RefSeq" id="XP_040759086.1">
    <property type="nucleotide sequence ID" value="XM_040902652.1"/>
</dbReference>
<reference evidence="2 3" key="1">
    <citation type="journal article" date="2016" name="Mol. Biol. Evol.">
        <title>Comparative Genomics of Early-Diverging Mushroom-Forming Fungi Provides Insights into the Origins of Lignocellulose Decay Capabilities.</title>
        <authorList>
            <person name="Nagy L.G."/>
            <person name="Riley R."/>
            <person name="Tritt A."/>
            <person name="Adam C."/>
            <person name="Daum C."/>
            <person name="Floudas D."/>
            <person name="Sun H."/>
            <person name="Yadav J.S."/>
            <person name="Pangilinan J."/>
            <person name="Larsson K.H."/>
            <person name="Matsuura K."/>
            <person name="Barry K."/>
            <person name="Labutti K."/>
            <person name="Kuo R."/>
            <person name="Ohm R.A."/>
            <person name="Bhattacharya S.S."/>
            <person name="Shirouzu T."/>
            <person name="Yoshinaga Y."/>
            <person name="Martin F.M."/>
            <person name="Grigoriev I.V."/>
            <person name="Hibbett D.S."/>
        </authorList>
    </citation>
    <scope>NUCLEOTIDE SEQUENCE [LARGE SCALE GENOMIC DNA]</scope>
    <source>
        <strain evidence="2 3">93-53</strain>
    </source>
</reference>
<sequence length="316" mass="35104">MCLTFVPVELLLDILSLALQGHPRPTDVLCVDKSFAELGQRILHSDLRFRTVRQLIRFSEERAVLACPPKTLTISLSGGAASFDVFLHLAVALRRCRMTLTMLEQQEGPHDQTAQQQTQVPLDLLSLCLHSHTRNPSLEHIYEALSMANPKTFVWTGPDPAHHFSTAIVPAATFYLFRAIRTWSDITHITLTNLAFPSDDLGLHAPLARNVPLLPVIPSLRTLSIGQATLLPPSSIAAMICLPGQDHLENIRLVDAYSESIWGPRIRRRDVERAAVALKKAASEEVIAKVRRLVRCEAKTERIMGGDRVEGTLVLD</sequence>
<name>A0A165BN66_9APHY</name>
<dbReference type="GeneID" id="63819683"/>
<dbReference type="AlphaFoldDB" id="A0A165BN66"/>
<keyword evidence="1" id="KW-0732">Signal</keyword>
<evidence type="ECO:0008006" key="4">
    <source>
        <dbReference type="Google" id="ProtNLM"/>
    </source>
</evidence>
<evidence type="ECO:0000313" key="3">
    <source>
        <dbReference type="Proteomes" id="UP000076871"/>
    </source>
</evidence>
<evidence type="ECO:0000313" key="2">
    <source>
        <dbReference type="EMBL" id="KZT01346.1"/>
    </source>
</evidence>
<dbReference type="OrthoDB" id="2587912at2759"/>
<protein>
    <recommendedName>
        <fullName evidence="4">F-box domain-containing protein</fullName>
    </recommendedName>
</protein>
<feature type="chain" id="PRO_5007855697" description="F-box domain-containing protein" evidence="1">
    <location>
        <begin position="19"/>
        <end position="316"/>
    </location>
</feature>
<keyword evidence="3" id="KW-1185">Reference proteome</keyword>
<organism evidence="2 3">
    <name type="scientific">Laetiporus sulphureus 93-53</name>
    <dbReference type="NCBI Taxonomy" id="1314785"/>
    <lineage>
        <taxon>Eukaryota</taxon>
        <taxon>Fungi</taxon>
        <taxon>Dikarya</taxon>
        <taxon>Basidiomycota</taxon>
        <taxon>Agaricomycotina</taxon>
        <taxon>Agaricomycetes</taxon>
        <taxon>Polyporales</taxon>
        <taxon>Laetiporus</taxon>
    </lineage>
</organism>
<dbReference type="InParanoid" id="A0A165BN66"/>
<dbReference type="EMBL" id="KV427666">
    <property type="protein sequence ID" value="KZT01346.1"/>
    <property type="molecule type" value="Genomic_DNA"/>
</dbReference>
<proteinExistence type="predicted"/>
<dbReference type="Proteomes" id="UP000076871">
    <property type="component" value="Unassembled WGS sequence"/>
</dbReference>
<gene>
    <name evidence="2" type="ORF">LAESUDRAFT_486351</name>
</gene>